<name>A0ACC0YIY1_9ROSI</name>
<dbReference type="Proteomes" id="UP001163603">
    <property type="component" value="Chromosome 6"/>
</dbReference>
<organism evidence="1 2">
    <name type="scientific">Pistacia integerrima</name>
    <dbReference type="NCBI Taxonomy" id="434235"/>
    <lineage>
        <taxon>Eukaryota</taxon>
        <taxon>Viridiplantae</taxon>
        <taxon>Streptophyta</taxon>
        <taxon>Embryophyta</taxon>
        <taxon>Tracheophyta</taxon>
        <taxon>Spermatophyta</taxon>
        <taxon>Magnoliopsida</taxon>
        <taxon>eudicotyledons</taxon>
        <taxon>Gunneridae</taxon>
        <taxon>Pentapetalae</taxon>
        <taxon>rosids</taxon>
        <taxon>malvids</taxon>
        <taxon>Sapindales</taxon>
        <taxon>Anacardiaceae</taxon>
        <taxon>Pistacia</taxon>
    </lineage>
</organism>
<protein>
    <submittedName>
        <fullName evidence="1">Uncharacterized protein</fullName>
    </submittedName>
</protein>
<evidence type="ECO:0000313" key="1">
    <source>
        <dbReference type="EMBL" id="KAJ0037532.1"/>
    </source>
</evidence>
<sequence length="382" mass="43960">MKMASGIRKSSSFCVAIFAVLSCFCLATSENNMLQTGKWRRRQQESCNVYEGRWVYDESYPLYNSSACPHIRREFDCQKYGRPDHLYLKYRWQPNDCDLPSTELFSVFTKAQKADRRFDAEDFLNRFKGKKIMFVGDSVSLNQMQSLLCLLQTSVPHANITSQTNDSISTVFFQDYDVSVMLFHSAYLVDTEVEKIGRVLKLDSIKNGSVWKNVDALVFNTWLWWYRSGAKQPWDYIQSGDKILKDMDRMVAFREALTTWAKWVDSDVDPTKTRVIFQGISPSHYNGEDWNETGVKNCSMETQPIMGTTYPSGLPAASYVLQDVLSRIKKPVHLLNITTLSELRKDAHPSSYNAFKGMDCTHWCIAGLPDTWNQLLYTALIN</sequence>
<proteinExistence type="predicted"/>
<keyword evidence="2" id="KW-1185">Reference proteome</keyword>
<dbReference type="EMBL" id="CM047741">
    <property type="protein sequence ID" value="KAJ0037532.1"/>
    <property type="molecule type" value="Genomic_DNA"/>
</dbReference>
<comment type="caution">
    <text evidence="1">The sequence shown here is derived from an EMBL/GenBank/DDBJ whole genome shotgun (WGS) entry which is preliminary data.</text>
</comment>
<reference evidence="2" key="1">
    <citation type="journal article" date="2023" name="G3 (Bethesda)">
        <title>Genome assembly and association tests identify interacting loci associated with vigor, precocity, and sex in interspecific pistachio rootstocks.</title>
        <authorList>
            <person name="Palmer W."/>
            <person name="Jacygrad E."/>
            <person name="Sagayaradj S."/>
            <person name="Cavanaugh K."/>
            <person name="Han R."/>
            <person name="Bertier L."/>
            <person name="Beede B."/>
            <person name="Kafkas S."/>
            <person name="Golino D."/>
            <person name="Preece J."/>
            <person name="Michelmore R."/>
        </authorList>
    </citation>
    <scope>NUCLEOTIDE SEQUENCE [LARGE SCALE GENOMIC DNA]</scope>
</reference>
<evidence type="ECO:0000313" key="2">
    <source>
        <dbReference type="Proteomes" id="UP001163603"/>
    </source>
</evidence>
<gene>
    <name evidence="1" type="ORF">Pint_23835</name>
</gene>
<accession>A0ACC0YIY1</accession>